<sequence>MDTLTAIQQRRAVKHYDPNHQMSESEIQTLMEHVLLSPTSFNIQNWRFVIVDDPELRQQIRAASWNQAQVTDASLLVLLCGNLNAWQQQPERYWQNAPEAVRQQLVPMIIQFYEGSEALQRDEAMRSCGIAAQTLMLAAKAMGYDTCPMIGFDPQAVADIIQLPADHVIGMMITVGKAVQPARERGGQLPLSEVVIRNQFPSA</sequence>
<dbReference type="SUPFAM" id="SSF55469">
    <property type="entry name" value="FMN-dependent nitroreductase-like"/>
    <property type="match status" value="1"/>
</dbReference>
<dbReference type="InterPro" id="IPR029479">
    <property type="entry name" value="Nitroreductase"/>
</dbReference>
<organism evidence="4 5">
    <name type="scientific">Limnothrix redekei LRLZ20PSL1</name>
    <dbReference type="NCBI Taxonomy" id="3112953"/>
    <lineage>
        <taxon>Bacteria</taxon>
        <taxon>Bacillati</taxon>
        <taxon>Cyanobacteriota</taxon>
        <taxon>Cyanophyceae</taxon>
        <taxon>Pseudanabaenales</taxon>
        <taxon>Pseudanabaenaceae</taxon>
        <taxon>Limnothrix</taxon>
    </lineage>
</organism>
<reference evidence="5" key="1">
    <citation type="journal article" date="2024" name="Algal Res.">
        <title>Biochemical, toxicological and genomic investigation of a high-biomass producing Limnothrix strain isolated from Italian shallow drinking water reservoir.</title>
        <authorList>
            <person name="Simonazzi M."/>
            <person name="Shishido T.K."/>
            <person name="Delbaje E."/>
            <person name="Wahlsten M."/>
            <person name="Fewer D.P."/>
            <person name="Sivonen K."/>
            <person name="Pezzolesi L."/>
            <person name="Pistocchi R."/>
        </authorList>
    </citation>
    <scope>NUCLEOTIDE SEQUENCE [LARGE SCALE GENOMIC DNA]</scope>
    <source>
        <strain evidence="5">LRLZ20PSL1</strain>
    </source>
</reference>
<dbReference type="EMBL" id="JAZAQF010000086">
    <property type="protein sequence ID" value="MFG3819035.1"/>
    <property type="molecule type" value="Genomic_DNA"/>
</dbReference>
<name>A0ABW7CG06_9CYAN</name>
<keyword evidence="2" id="KW-0560">Oxidoreductase</keyword>
<evidence type="ECO:0000313" key="4">
    <source>
        <dbReference type="EMBL" id="MFG3819035.1"/>
    </source>
</evidence>
<dbReference type="CDD" id="cd02137">
    <property type="entry name" value="MhqN-like"/>
    <property type="match status" value="1"/>
</dbReference>
<evidence type="ECO:0000256" key="2">
    <source>
        <dbReference type="ARBA" id="ARBA00023002"/>
    </source>
</evidence>
<keyword evidence="5" id="KW-1185">Reference proteome</keyword>
<feature type="domain" description="Nitroreductase" evidence="3">
    <location>
        <begin position="7"/>
        <end position="177"/>
    </location>
</feature>
<dbReference type="Pfam" id="PF00881">
    <property type="entry name" value="Nitroreductase"/>
    <property type="match status" value="1"/>
</dbReference>
<gene>
    <name evidence="4" type="ORF">VPK24_15440</name>
</gene>
<comment type="caution">
    <text evidence="4">The sequence shown here is derived from an EMBL/GenBank/DDBJ whole genome shotgun (WGS) entry which is preliminary data.</text>
</comment>
<accession>A0ABW7CG06</accession>
<dbReference type="PANTHER" id="PTHR43673">
    <property type="entry name" value="NAD(P)H NITROREDUCTASE YDGI-RELATED"/>
    <property type="match status" value="1"/>
</dbReference>
<dbReference type="Proteomes" id="UP001604335">
    <property type="component" value="Unassembled WGS sequence"/>
</dbReference>
<dbReference type="Gene3D" id="3.40.109.10">
    <property type="entry name" value="NADH Oxidase"/>
    <property type="match status" value="1"/>
</dbReference>
<dbReference type="PANTHER" id="PTHR43673:SF12">
    <property type="entry name" value="PROTEIN DRGA"/>
    <property type="match status" value="1"/>
</dbReference>
<evidence type="ECO:0000313" key="5">
    <source>
        <dbReference type="Proteomes" id="UP001604335"/>
    </source>
</evidence>
<protein>
    <submittedName>
        <fullName evidence="4">Nitroreductase family protein</fullName>
    </submittedName>
</protein>
<evidence type="ECO:0000256" key="1">
    <source>
        <dbReference type="ARBA" id="ARBA00007118"/>
    </source>
</evidence>
<dbReference type="RefSeq" id="WP_393014708.1">
    <property type="nucleotide sequence ID" value="NZ_JAZAQF010000086.1"/>
</dbReference>
<proteinExistence type="inferred from homology"/>
<comment type="similarity">
    <text evidence="1">Belongs to the nitroreductase family.</text>
</comment>
<dbReference type="InterPro" id="IPR000415">
    <property type="entry name" value="Nitroreductase-like"/>
</dbReference>
<evidence type="ECO:0000259" key="3">
    <source>
        <dbReference type="Pfam" id="PF00881"/>
    </source>
</evidence>